<protein>
    <submittedName>
        <fullName evidence="2">Cupin domain-containing protein</fullName>
    </submittedName>
</protein>
<feature type="domain" description="Cupin type-2" evidence="1">
    <location>
        <begin position="25"/>
        <end position="92"/>
    </location>
</feature>
<dbReference type="InterPro" id="IPR013096">
    <property type="entry name" value="Cupin_2"/>
</dbReference>
<dbReference type="PANTHER" id="PTHR43346">
    <property type="entry name" value="LIGAND BINDING DOMAIN PROTEIN, PUTATIVE (AFU_ORTHOLOGUE AFUA_6G14370)-RELATED"/>
    <property type="match status" value="1"/>
</dbReference>
<dbReference type="EMBL" id="BAABKY010000002">
    <property type="protein sequence ID" value="GAA5072677.1"/>
    <property type="molecule type" value="Genomic_DNA"/>
</dbReference>
<dbReference type="Proteomes" id="UP001501083">
    <property type="component" value="Unassembled WGS sequence"/>
</dbReference>
<dbReference type="InterPro" id="IPR052538">
    <property type="entry name" value="Flavonoid_dioxygenase-like"/>
</dbReference>
<dbReference type="Gene3D" id="2.60.120.10">
    <property type="entry name" value="Jelly Rolls"/>
    <property type="match status" value="1"/>
</dbReference>
<sequence length="113" mass="12590">MKHKRFRFGKGFRVAFAVRKVQAAEMVIAPGGHEGGPDNRHRGADQWLFVVSGTGLAIVEGRRQKLGAGSLIVIERGERHEIRNTGRTLLKTINLYSPPAYRMDEEPLPAGRK</sequence>
<keyword evidence="3" id="KW-1185">Reference proteome</keyword>
<accession>A0ABP9L7W9</accession>
<dbReference type="PANTHER" id="PTHR43346:SF1">
    <property type="entry name" value="QUERCETIN 2,3-DIOXYGENASE-RELATED"/>
    <property type="match status" value="1"/>
</dbReference>
<name>A0ABP9L7W9_9GAMM</name>
<organism evidence="2 3">
    <name type="scientific">Lysobacter panacisoli</name>
    <dbReference type="NCBI Taxonomy" id="1255263"/>
    <lineage>
        <taxon>Bacteria</taxon>
        <taxon>Pseudomonadati</taxon>
        <taxon>Pseudomonadota</taxon>
        <taxon>Gammaproteobacteria</taxon>
        <taxon>Lysobacterales</taxon>
        <taxon>Lysobacteraceae</taxon>
        <taxon>Lysobacter</taxon>
    </lineage>
</organism>
<evidence type="ECO:0000313" key="3">
    <source>
        <dbReference type="Proteomes" id="UP001501083"/>
    </source>
</evidence>
<gene>
    <name evidence="2" type="ORF">GCM10025759_12900</name>
</gene>
<evidence type="ECO:0000313" key="2">
    <source>
        <dbReference type="EMBL" id="GAA5072677.1"/>
    </source>
</evidence>
<dbReference type="SUPFAM" id="SSF51182">
    <property type="entry name" value="RmlC-like cupins"/>
    <property type="match status" value="1"/>
</dbReference>
<evidence type="ECO:0000259" key="1">
    <source>
        <dbReference type="Pfam" id="PF07883"/>
    </source>
</evidence>
<proteinExistence type="predicted"/>
<dbReference type="InterPro" id="IPR011051">
    <property type="entry name" value="RmlC_Cupin_sf"/>
</dbReference>
<dbReference type="Pfam" id="PF07883">
    <property type="entry name" value="Cupin_2"/>
    <property type="match status" value="1"/>
</dbReference>
<dbReference type="InterPro" id="IPR014710">
    <property type="entry name" value="RmlC-like_jellyroll"/>
</dbReference>
<comment type="caution">
    <text evidence="2">The sequence shown here is derived from an EMBL/GenBank/DDBJ whole genome shotgun (WGS) entry which is preliminary data.</text>
</comment>
<reference evidence="3" key="1">
    <citation type="journal article" date="2019" name="Int. J. Syst. Evol. Microbiol.">
        <title>The Global Catalogue of Microorganisms (GCM) 10K type strain sequencing project: providing services to taxonomists for standard genome sequencing and annotation.</title>
        <authorList>
            <consortium name="The Broad Institute Genomics Platform"/>
            <consortium name="The Broad Institute Genome Sequencing Center for Infectious Disease"/>
            <person name="Wu L."/>
            <person name="Ma J."/>
        </authorList>
    </citation>
    <scope>NUCLEOTIDE SEQUENCE [LARGE SCALE GENOMIC DNA]</scope>
    <source>
        <strain evidence="3">JCM 19212</strain>
    </source>
</reference>